<evidence type="ECO:0000256" key="3">
    <source>
        <dbReference type="ARBA" id="ARBA00004186"/>
    </source>
</evidence>
<evidence type="ECO:0000313" key="11">
    <source>
        <dbReference type="EMBL" id="EDV24154.1"/>
    </source>
</evidence>
<comment type="similarity">
    <text evidence="4">Belongs to the CEP19 family.</text>
</comment>
<keyword evidence="7" id="KW-0970">Cilium biogenesis/degradation</keyword>
<proteinExistence type="inferred from homology"/>
<dbReference type="GO" id="GO:0005814">
    <property type="term" value="C:centriole"/>
    <property type="evidence" value="ECO:0000318"/>
    <property type="project" value="GO_Central"/>
</dbReference>
<keyword evidence="8" id="KW-0969">Cilium</keyword>
<evidence type="ECO:0000313" key="12">
    <source>
        <dbReference type="Proteomes" id="UP000009022"/>
    </source>
</evidence>
<gene>
    <name evidence="11" type="ORF">TRIADDRAFT_57354</name>
</gene>
<dbReference type="GO" id="GO:0036064">
    <property type="term" value="C:ciliary basal body"/>
    <property type="evidence" value="ECO:0000318"/>
    <property type="project" value="GO_Central"/>
</dbReference>
<dbReference type="GO" id="GO:0097712">
    <property type="term" value="P:vesicle targeting, trans-Golgi to periciliary membrane compartment"/>
    <property type="evidence" value="ECO:0000318"/>
    <property type="project" value="GO_Central"/>
</dbReference>
<comment type="subcellular location">
    <subcellularLocation>
        <location evidence="2">Cytoplasm</location>
        <location evidence="2">Cytoskeleton</location>
        <location evidence="2">Cilium basal body</location>
    </subcellularLocation>
    <subcellularLocation>
        <location evidence="1">Cytoplasm</location>
        <location evidence="1">Cytoskeleton</location>
        <location evidence="1">Microtubule organizing center</location>
        <location evidence="1">Centrosome</location>
        <location evidence="1">Centriole</location>
    </subcellularLocation>
    <subcellularLocation>
        <location evidence="3">Cytoplasm</location>
        <location evidence="3">Cytoskeleton</location>
        <location evidence="3">Spindle</location>
    </subcellularLocation>
</comment>
<dbReference type="Pfam" id="PF14933">
    <property type="entry name" value="CEP19"/>
    <property type="match status" value="1"/>
</dbReference>
<dbReference type="GO" id="GO:0034454">
    <property type="term" value="P:microtubule anchoring at centrosome"/>
    <property type="evidence" value="ECO:0000318"/>
    <property type="project" value="GO_Central"/>
</dbReference>
<dbReference type="OMA" id="AKKCGIQ"/>
<dbReference type="EMBL" id="DS985246">
    <property type="protein sequence ID" value="EDV24154.1"/>
    <property type="molecule type" value="Genomic_DNA"/>
</dbReference>
<dbReference type="FunCoup" id="B3RZ76">
    <property type="interactions" value="218"/>
</dbReference>
<evidence type="ECO:0000256" key="10">
    <source>
        <dbReference type="ARBA" id="ARBA00023273"/>
    </source>
</evidence>
<organism evidence="11 12">
    <name type="scientific">Trichoplax adhaerens</name>
    <name type="common">Trichoplax reptans</name>
    <dbReference type="NCBI Taxonomy" id="10228"/>
    <lineage>
        <taxon>Eukaryota</taxon>
        <taxon>Metazoa</taxon>
        <taxon>Placozoa</taxon>
        <taxon>Uniplacotomia</taxon>
        <taxon>Trichoplacea</taxon>
        <taxon>Trichoplacidae</taxon>
        <taxon>Trichoplax</taxon>
    </lineage>
</organism>
<keyword evidence="12" id="KW-1185">Reference proteome</keyword>
<evidence type="ECO:0000256" key="5">
    <source>
        <dbReference type="ARBA" id="ARBA00022015"/>
    </source>
</evidence>
<evidence type="ECO:0000256" key="4">
    <source>
        <dbReference type="ARBA" id="ARBA00009371"/>
    </source>
</evidence>
<keyword evidence="6" id="KW-0963">Cytoplasm</keyword>
<evidence type="ECO:0000256" key="9">
    <source>
        <dbReference type="ARBA" id="ARBA00023212"/>
    </source>
</evidence>
<dbReference type="eggNOG" id="ENOG502RZP1">
    <property type="taxonomic scope" value="Eukaryota"/>
</dbReference>
<dbReference type="GO" id="GO:0000922">
    <property type="term" value="C:spindle pole"/>
    <property type="evidence" value="ECO:0000318"/>
    <property type="project" value="GO_Central"/>
</dbReference>
<dbReference type="OrthoDB" id="2163581at2759"/>
<dbReference type="AlphaFoldDB" id="B3RZ76"/>
<dbReference type="STRING" id="10228.B3RZ76"/>
<dbReference type="InParanoid" id="B3RZ76"/>
<dbReference type="RefSeq" id="XP_002113680.1">
    <property type="nucleotide sequence ID" value="XM_002113644.1"/>
</dbReference>
<dbReference type="PANTHER" id="PTHR31539:SF1">
    <property type="entry name" value="CENTROSOMAL PROTEIN OF 19 KDA"/>
    <property type="match status" value="1"/>
</dbReference>
<dbReference type="HOGENOM" id="CLU_113348_0_0_1"/>
<dbReference type="GeneID" id="6754534"/>
<reference evidence="11 12" key="1">
    <citation type="journal article" date="2008" name="Nature">
        <title>The Trichoplax genome and the nature of placozoans.</title>
        <authorList>
            <person name="Srivastava M."/>
            <person name="Begovic E."/>
            <person name="Chapman J."/>
            <person name="Putnam N.H."/>
            <person name="Hellsten U."/>
            <person name="Kawashima T."/>
            <person name="Kuo A."/>
            <person name="Mitros T."/>
            <person name="Salamov A."/>
            <person name="Carpenter M.L."/>
            <person name="Signorovitch A.Y."/>
            <person name="Moreno M.A."/>
            <person name="Kamm K."/>
            <person name="Grimwood J."/>
            <person name="Schmutz J."/>
            <person name="Shapiro H."/>
            <person name="Grigoriev I.V."/>
            <person name="Buss L.W."/>
            <person name="Schierwater B."/>
            <person name="Dellaporta S.L."/>
            <person name="Rokhsar D.S."/>
        </authorList>
    </citation>
    <scope>NUCLEOTIDE SEQUENCE [LARGE SCALE GENOMIC DNA]</scope>
    <source>
        <strain evidence="11 12">Grell-BS-1999</strain>
    </source>
</reference>
<sequence>MPVVKHCGIRYSPPTLVIFYISDETGSTHRRSMPIRGINSSSNSEDLLDQLMQRSKNSYYLSKISKSQLKRLIGKLINHLTLAEEPETEINSNDNAIKEDNPFKRASTTVDEKVLNEDFNKVDEVELDRIKKKMDVSFEANRIKPGDDTFQYDLDVEFERVDVDACSWDSNDESDPDF</sequence>
<dbReference type="InterPro" id="IPR029412">
    <property type="entry name" value="CEP19"/>
</dbReference>
<evidence type="ECO:0000256" key="7">
    <source>
        <dbReference type="ARBA" id="ARBA00022794"/>
    </source>
</evidence>
<dbReference type="PhylomeDB" id="B3RZ76"/>
<keyword evidence="10" id="KW-0966">Cell projection</keyword>
<dbReference type="GO" id="GO:0005813">
    <property type="term" value="C:centrosome"/>
    <property type="evidence" value="ECO:0000318"/>
    <property type="project" value="GO_Central"/>
</dbReference>
<accession>B3RZ76</accession>
<dbReference type="KEGG" id="tad:TRIADDRAFT_57354"/>
<evidence type="ECO:0000256" key="1">
    <source>
        <dbReference type="ARBA" id="ARBA00004114"/>
    </source>
</evidence>
<evidence type="ECO:0000256" key="6">
    <source>
        <dbReference type="ARBA" id="ARBA00022490"/>
    </source>
</evidence>
<protein>
    <recommendedName>
        <fullName evidence="5">Centrosomal protein of 19 kDa</fullName>
    </recommendedName>
</protein>
<evidence type="ECO:0000256" key="2">
    <source>
        <dbReference type="ARBA" id="ARBA00004120"/>
    </source>
</evidence>
<dbReference type="CTD" id="6754534"/>
<keyword evidence="9" id="KW-0206">Cytoskeleton</keyword>
<evidence type="ECO:0000256" key="8">
    <source>
        <dbReference type="ARBA" id="ARBA00023069"/>
    </source>
</evidence>
<dbReference type="PANTHER" id="PTHR31539">
    <property type="entry name" value="CENTROSOMAL PROTEIN OF 19K CEP19"/>
    <property type="match status" value="1"/>
</dbReference>
<name>B3RZ76_TRIAD</name>
<dbReference type="Proteomes" id="UP000009022">
    <property type="component" value="Unassembled WGS sequence"/>
</dbReference>